<feature type="compositionally biased region" description="Basic and acidic residues" evidence="1">
    <location>
        <begin position="158"/>
        <end position="174"/>
    </location>
</feature>
<comment type="caution">
    <text evidence="4">The sequence shown here is derived from an EMBL/GenBank/DDBJ whole genome shotgun (WGS) entry which is preliminary data.</text>
</comment>
<dbReference type="SUPFAM" id="SSF50346">
    <property type="entry name" value="PRC-barrel domain"/>
    <property type="match status" value="1"/>
</dbReference>
<dbReference type="PANTHER" id="PTHR38463:SF1">
    <property type="entry name" value="STRESS RESPONSE PROTEIN YSNF"/>
    <property type="match status" value="1"/>
</dbReference>
<feature type="region of interest" description="Disordered" evidence="1">
    <location>
        <begin position="252"/>
        <end position="281"/>
    </location>
</feature>
<dbReference type="Gene3D" id="3.90.50.10">
    <property type="entry name" value="Photosynthetic Reaction Center, subunit H, domain 2"/>
    <property type="match status" value="1"/>
</dbReference>
<dbReference type="Proteomes" id="UP001501285">
    <property type="component" value="Unassembled WGS sequence"/>
</dbReference>
<dbReference type="InterPro" id="IPR027275">
    <property type="entry name" value="PRC-brl_dom"/>
</dbReference>
<proteinExistence type="predicted"/>
<evidence type="ECO:0000313" key="4">
    <source>
        <dbReference type="EMBL" id="GAA2038111.1"/>
    </source>
</evidence>
<feature type="region of interest" description="Disordered" evidence="1">
    <location>
        <begin position="139"/>
        <end position="174"/>
    </location>
</feature>
<dbReference type="InterPro" id="IPR052967">
    <property type="entry name" value="Stress_Response_Assoc"/>
</dbReference>
<dbReference type="Pfam" id="PF05239">
    <property type="entry name" value="PRC"/>
    <property type="match status" value="1"/>
</dbReference>
<feature type="domain" description="PRC-barrel" evidence="2">
    <location>
        <begin position="14"/>
        <end position="82"/>
    </location>
</feature>
<evidence type="ECO:0000259" key="3">
    <source>
        <dbReference type="Pfam" id="PF09557"/>
    </source>
</evidence>
<evidence type="ECO:0000259" key="2">
    <source>
        <dbReference type="Pfam" id="PF05239"/>
    </source>
</evidence>
<dbReference type="InterPro" id="IPR011033">
    <property type="entry name" value="PRC_barrel-like_sf"/>
</dbReference>
<dbReference type="InterPro" id="IPR014747">
    <property type="entry name" value="Bac_photo_RC_H_C"/>
</dbReference>
<dbReference type="EMBL" id="BAAANB010000021">
    <property type="protein sequence ID" value="GAA2038111.1"/>
    <property type="molecule type" value="Genomic_DNA"/>
</dbReference>
<dbReference type="PANTHER" id="PTHR38463">
    <property type="entry name" value="STRESS RESPONSE PROTEIN YSNF"/>
    <property type="match status" value="1"/>
</dbReference>
<dbReference type="Pfam" id="PF09557">
    <property type="entry name" value="DUF2382"/>
    <property type="match status" value="1"/>
</dbReference>
<sequence length="281" mass="30203">MTTKEKHVISTNELSTLPGATVFGSDGEKIGRAGQAYVDDQNGEPEWVTVNTGLFGTKETFVPLQGAQLTGEGLTVPYTKDHVKDAPNVDPENGHLDESEEQRLFAHYESGGAGYAAGGYDRSNASDATDAVSGGAGFAGAETGTVGHDTSGPTTDDAMTRSEEQLRVGTESREAGRARLRKYVVTEQQNVQVPVTREEVRIEREPITDANVGEAMDGPAISEEEHEVVLHEEQPVVDKQAVPVERVRLGKEQVTEQETVSEEVRQERIEAEGPGVTDGRG</sequence>
<accession>A0ABN2UJY0</accession>
<evidence type="ECO:0000256" key="1">
    <source>
        <dbReference type="SAM" id="MobiDB-lite"/>
    </source>
</evidence>
<feature type="compositionally biased region" description="Basic and acidic residues" evidence="1">
    <location>
        <begin position="262"/>
        <end position="271"/>
    </location>
</feature>
<dbReference type="NCBIfam" id="TIGR02271">
    <property type="entry name" value="YsnF/AvaK domain"/>
    <property type="match status" value="1"/>
</dbReference>
<evidence type="ECO:0000313" key="5">
    <source>
        <dbReference type="Proteomes" id="UP001501285"/>
    </source>
</evidence>
<organism evidence="4 5">
    <name type="scientific">Terrabacter terrae</name>
    <dbReference type="NCBI Taxonomy" id="318434"/>
    <lineage>
        <taxon>Bacteria</taxon>
        <taxon>Bacillati</taxon>
        <taxon>Actinomycetota</taxon>
        <taxon>Actinomycetes</taxon>
        <taxon>Micrococcales</taxon>
        <taxon>Intrasporangiaceae</taxon>
        <taxon>Terrabacter</taxon>
    </lineage>
</organism>
<protein>
    <submittedName>
        <fullName evidence="4">PRC and DUF2382 domain-containing protein</fullName>
    </submittedName>
</protein>
<keyword evidence="5" id="KW-1185">Reference proteome</keyword>
<gene>
    <name evidence="4" type="ORF">GCM10009740_32750</name>
</gene>
<reference evidence="4 5" key="1">
    <citation type="journal article" date="2019" name="Int. J. Syst. Evol. Microbiol.">
        <title>The Global Catalogue of Microorganisms (GCM) 10K type strain sequencing project: providing services to taxonomists for standard genome sequencing and annotation.</title>
        <authorList>
            <consortium name="The Broad Institute Genomics Platform"/>
            <consortium name="The Broad Institute Genome Sequencing Center for Infectious Disease"/>
            <person name="Wu L."/>
            <person name="Ma J."/>
        </authorList>
    </citation>
    <scope>NUCLEOTIDE SEQUENCE [LARGE SCALE GENOMIC DNA]</scope>
    <source>
        <strain evidence="4 5">JCM 14283</strain>
    </source>
</reference>
<feature type="domain" description="DUF2382" evidence="3">
    <location>
        <begin position="159"/>
        <end position="270"/>
    </location>
</feature>
<dbReference type="InterPro" id="IPR019060">
    <property type="entry name" value="DUF2382"/>
</dbReference>
<name>A0ABN2UJY0_9MICO</name>